<keyword evidence="2" id="KW-1185">Reference proteome</keyword>
<reference evidence="1" key="1">
    <citation type="submission" date="2021-04" db="EMBL/GenBank/DDBJ databases">
        <title>Genome based classification of Actinospica acidithermotolerans sp. nov., an actinobacterium isolated from an Indonesian hot spring.</title>
        <authorList>
            <person name="Kusuma A.B."/>
            <person name="Putra K.E."/>
            <person name="Nafisah S."/>
            <person name="Loh J."/>
            <person name="Nouioui I."/>
            <person name="Goodfellow M."/>
        </authorList>
    </citation>
    <scope>NUCLEOTIDE SEQUENCE</scope>
    <source>
        <strain evidence="1">DSM 45618</strain>
    </source>
</reference>
<dbReference type="SUPFAM" id="SSF51182">
    <property type="entry name" value="RmlC-like cupins"/>
    <property type="match status" value="1"/>
</dbReference>
<dbReference type="Gene3D" id="2.60.120.10">
    <property type="entry name" value="Jelly Rolls"/>
    <property type="match status" value="1"/>
</dbReference>
<evidence type="ECO:0000313" key="2">
    <source>
        <dbReference type="Proteomes" id="UP000677913"/>
    </source>
</evidence>
<evidence type="ECO:0008006" key="3">
    <source>
        <dbReference type="Google" id="ProtNLM"/>
    </source>
</evidence>
<evidence type="ECO:0000313" key="1">
    <source>
        <dbReference type="EMBL" id="MBS2964191.1"/>
    </source>
</evidence>
<sequence>MTVDGLGTPDGAQTPIFPGGAAVSGLRVYDWPAADGCCGGSPHAHLVCTEAYVVVGGEGSLQTLTAHGFQELPLRPGTVAWFGPGTIHRAVNGDGALRVVVVMQNGGLPEAGDAVLTFPPPVLDDPDAYAAAASLLDAHSSHASSEQAARRRRDLAVSGFRVLVERVQSGDVGALEEFYRQALALRADRLAQWEELWRGGAALAAQRTGEQLSQLKLGDIDHLLRAAARVEQAPVPEDRRFGMCGRLETYEF</sequence>
<gene>
    <name evidence="1" type="ORF">KGA66_14120</name>
</gene>
<dbReference type="InterPro" id="IPR014710">
    <property type="entry name" value="RmlC-like_jellyroll"/>
</dbReference>
<accession>A0A8J8BDI6</accession>
<dbReference type="Proteomes" id="UP000677913">
    <property type="component" value="Unassembled WGS sequence"/>
</dbReference>
<dbReference type="AlphaFoldDB" id="A0A8J8BDI6"/>
<comment type="caution">
    <text evidence="1">The sequence shown here is derived from an EMBL/GenBank/DDBJ whole genome shotgun (WGS) entry which is preliminary data.</text>
</comment>
<name>A0A8J8BDI6_9ACTN</name>
<proteinExistence type="predicted"/>
<dbReference type="EMBL" id="JAGSXH010000044">
    <property type="protein sequence ID" value="MBS2964191.1"/>
    <property type="molecule type" value="Genomic_DNA"/>
</dbReference>
<protein>
    <recommendedName>
        <fullName evidence="3">Cupin</fullName>
    </recommendedName>
</protein>
<dbReference type="RefSeq" id="WP_211468556.1">
    <property type="nucleotide sequence ID" value="NZ_JAGSXH010000044.1"/>
</dbReference>
<organism evidence="1 2">
    <name type="scientific">Actinocrinis puniceicyclus</name>
    <dbReference type="NCBI Taxonomy" id="977794"/>
    <lineage>
        <taxon>Bacteria</taxon>
        <taxon>Bacillati</taxon>
        <taxon>Actinomycetota</taxon>
        <taxon>Actinomycetes</taxon>
        <taxon>Catenulisporales</taxon>
        <taxon>Actinospicaceae</taxon>
        <taxon>Actinocrinis</taxon>
    </lineage>
</organism>
<dbReference type="InterPro" id="IPR011051">
    <property type="entry name" value="RmlC_Cupin_sf"/>
</dbReference>